<evidence type="ECO:0000259" key="6">
    <source>
        <dbReference type="Pfam" id="PF17830"/>
    </source>
</evidence>
<evidence type="ECO:0000256" key="2">
    <source>
        <dbReference type="ARBA" id="ARBA00022490"/>
    </source>
</evidence>
<evidence type="ECO:0000313" key="7">
    <source>
        <dbReference type="EMBL" id="OMJ87097.1"/>
    </source>
</evidence>
<dbReference type="SMART" id="SM00028">
    <property type="entry name" value="TPR"/>
    <property type="match status" value="6"/>
</dbReference>
<feature type="repeat" description="TPR" evidence="5">
    <location>
        <begin position="305"/>
        <end position="338"/>
    </location>
</feature>
<evidence type="ECO:0000256" key="1">
    <source>
        <dbReference type="ARBA" id="ARBA00004496"/>
    </source>
</evidence>
<dbReference type="Pfam" id="PF13181">
    <property type="entry name" value="TPR_8"/>
    <property type="match status" value="1"/>
</dbReference>
<dbReference type="Pfam" id="PF07719">
    <property type="entry name" value="TPR_2"/>
    <property type="match status" value="1"/>
</dbReference>
<dbReference type="Pfam" id="PF00515">
    <property type="entry name" value="TPR_1"/>
    <property type="match status" value="1"/>
</dbReference>
<dbReference type="PANTHER" id="PTHR22904">
    <property type="entry name" value="TPR REPEAT CONTAINING PROTEIN"/>
    <property type="match status" value="1"/>
</dbReference>
<dbReference type="InterPro" id="IPR011990">
    <property type="entry name" value="TPR-like_helical_dom_sf"/>
</dbReference>
<evidence type="ECO:0000256" key="3">
    <source>
        <dbReference type="ARBA" id="ARBA00022737"/>
    </source>
</evidence>
<feature type="repeat" description="TPR" evidence="5">
    <location>
        <begin position="237"/>
        <end position="270"/>
    </location>
</feature>
<organism evidence="7 8">
    <name type="scientific">Stentor coeruleus</name>
    <dbReference type="NCBI Taxonomy" id="5963"/>
    <lineage>
        <taxon>Eukaryota</taxon>
        <taxon>Sar</taxon>
        <taxon>Alveolata</taxon>
        <taxon>Ciliophora</taxon>
        <taxon>Postciliodesmatophora</taxon>
        <taxon>Heterotrichea</taxon>
        <taxon>Heterotrichida</taxon>
        <taxon>Stentoridae</taxon>
        <taxon>Stentor</taxon>
    </lineage>
</organism>
<evidence type="ECO:0000313" key="8">
    <source>
        <dbReference type="Proteomes" id="UP000187209"/>
    </source>
</evidence>
<reference evidence="7 8" key="1">
    <citation type="submission" date="2016-11" db="EMBL/GenBank/DDBJ databases">
        <title>The macronuclear genome of Stentor coeruleus: a giant cell with tiny introns.</title>
        <authorList>
            <person name="Slabodnick M."/>
            <person name="Ruby J.G."/>
            <person name="Reiff S.B."/>
            <person name="Swart E.C."/>
            <person name="Gosai S."/>
            <person name="Prabakaran S."/>
            <person name="Witkowska E."/>
            <person name="Larue G.E."/>
            <person name="Fisher S."/>
            <person name="Freeman R.M."/>
            <person name="Gunawardena J."/>
            <person name="Chu W."/>
            <person name="Stover N.A."/>
            <person name="Gregory B.D."/>
            <person name="Nowacki M."/>
            <person name="Derisi J."/>
            <person name="Roy S.W."/>
            <person name="Marshall W.F."/>
            <person name="Sood P."/>
        </authorList>
    </citation>
    <scope>NUCLEOTIDE SEQUENCE [LARGE SCALE GENOMIC DNA]</scope>
    <source>
        <strain evidence="7">WM001</strain>
    </source>
</reference>
<dbReference type="GO" id="GO:0051879">
    <property type="term" value="F:Hsp90 protein binding"/>
    <property type="evidence" value="ECO:0007669"/>
    <property type="project" value="TreeGrafter"/>
</dbReference>
<feature type="domain" description="STI1/HOP DP" evidence="6">
    <location>
        <begin position="360"/>
        <end position="412"/>
    </location>
</feature>
<dbReference type="Pfam" id="PF17830">
    <property type="entry name" value="STI1-HOP_DP"/>
    <property type="match status" value="2"/>
</dbReference>
<dbReference type="EMBL" id="MPUH01000186">
    <property type="protein sequence ID" value="OMJ87097.1"/>
    <property type="molecule type" value="Genomic_DNA"/>
</dbReference>
<protein>
    <recommendedName>
        <fullName evidence="6">STI1/HOP DP domain-containing protein</fullName>
    </recommendedName>
</protein>
<dbReference type="Gene3D" id="1.25.40.10">
    <property type="entry name" value="Tetratricopeptide repeat domain"/>
    <property type="match status" value="2"/>
</dbReference>
<name>A0A1R2CDK9_9CILI</name>
<comment type="subcellular location">
    <subcellularLocation>
        <location evidence="1">Cytoplasm</location>
    </subcellularLocation>
</comment>
<keyword evidence="8" id="KW-1185">Reference proteome</keyword>
<dbReference type="PROSITE" id="PS50005">
    <property type="entry name" value="TPR"/>
    <property type="match status" value="4"/>
</dbReference>
<dbReference type="InterPro" id="IPR041243">
    <property type="entry name" value="STI1/HOP_DP"/>
</dbReference>
<feature type="domain" description="STI1/HOP DP" evidence="6">
    <location>
        <begin position="16"/>
        <end position="68"/>
    </location>
</feature>
<evidence type="ECO:0000256" key="4">
    <source>
        <dbReference type="ARBA" id="ARBA00022803"/>
    </source>
</evidence>
<dbReference type="PANTHER" id="PTHR22904:SF523">
    <property type="entry name" value="STRESS-INDUCED-PHOSPHOPROTEIN 1"/>
    <property type="match status" value="1"/>
</dbReference>
<dbReference type="AlphaFoldDB" id="A0A1R2CDK9"/>
<accession>A0A1R2CDK9</accession>
<comment type="caution">
    <text evidence="7">The sequence shown here is derived from an EMBL/GenBank/DDBJ whole genome shotgun (WGS) entry which is preliminary data.</text>
</comment>
<dbReference type="Gene3D" id="1.10.260.100">
    <property type="match status" value="2"/>
</dbReference>
<sequence>MASEAYANPMAEMFNEENLAKLRTHPKTAAYFQQQDFQTMLQLVKLNPSMINMLFQDPRFSDCLSVLLNIDFSGKGTPPQNFYQESSHPPRPSRQLTTEEQAEEYKLQGNNAYKNKNWHLALDYYDKAIQLNPNEVVFINNKAAVYFAMKDYKRCIDFCEEALVKARETHCDLEKLAKAMARKGLALQQLGDLDGAIFSIKASLLEFKDDKLKFTLRDLEKLKKKREEEMYINPDKAEEVNREANDIFKQGNFPGAIELYTEAIKRNPKGAKFYSNRAACYIKLMEFSIALVDIDKALELEPNFIRALVRKGNIHYMLKEYHKSTESYQKVLNIDPENQEAKDGNAKVMAAINTNNNQPDEERIRHAMADPEIQGILRDPTMQQVLKDLQEGRKDSQGYLKDPKIMARISKLAAAGVIRLG</sequence>
<feature type="repeat" description="TPR" evidence="5">
    <location>
        <begin position="271"/>
        <end position="304"/>
    </location>
</feature>
<dbReference type="GO" id="GO:0005737">
    <property type="term" value="C:cytoplasm"/>
    <property type="evidence" value="ECO:0007669"/>
    <property type="project" value="UniProtKB-SubCell"/>
</dbReference>
<evidence type="ECO:0000256" key="5">
    <source>
        <dbReference type="PROSITE-ProRule" id="PRU00339"/>
    </source>
</evidence>
<proteinExistence type="predicted"/>
<keyword evidence="3" id="KW-0677">Repeat</keyword>
<dbReference type="Proteomes" id="UP000187209">
    <property type="component" value="Unassembled WGS sequence"/>
</dbReference>
<dbReference type="InterPro" id="IPR013105">
    <property type="entry name" value="TPR_2"/>
</dbReference>
<dbReference type="InterPro" id="IPR019734">
    <property type="entry name" value="TPR_rpt"/>
</dbReference>
<dbReference type="SUPFAM" id="SSF48452">
    <property type="entry name" value="TPR-like"/>
    <property type="match status" value="2"/>
</dbReference>
<dbReference type="OrthoDB" id="2423701at2759"/>
<keyword evidence="4 5" id="KW-0802">TPR repeat</keyword>
<keyword evidence="2" id="KW-0963">Cytoplasm</keyword>
<dbReference type="FunFam" id="1.10.260.100:FF:000002">
    <property type="entry name" value="Stress-induced-phosphoprotein 1 (Hsp70/Hsp90-organizing)"/>
    <property type="match status" value="1"/>
</dbReference>
<gene>
    <name evidence="7" type="ORF">SteCoe_11246</name>
</gene>
<feature type="repeat" description="TPR" evidence="5">
    <location>
        <begin position="102"/>
        <end position="135"/>
    </location>
</feature>